<comment type="subcellular location">
    <subcellularLocation>
        <location evidence="1">Nucleus</location>
        <location evidence="1">Nucleolus</location>
    </subcellularLocation>
</comment>
<feature type="domain" description="Sof1-like protein" evidence="11">
    <location>
        <begin position="377"/>
        <end position="463"/>
    </location>
</feature>
<dbReference type="eggNOG" id="KOG0268">
    <property type="taxonomic scope" value="Eukaryota"/>
</dbReference>
<dbReference type="AlphaFoldDB" id="A0A0L0GDI3"/>
<evidence type="ECO:0000313" key="12">
    <source>
        <dbReference type="EMBL" id="KNC86951.1"/>
    </source>
</evidence>
<dbReference type="PANTHER" id="PTHR22851:SF0">
    <property type="entry name" value="DDB1- AND CUL4-ASSOCIATED FACTOR 13"/>
    <property type="match status" value="1"/>
</dbReference>
<dbReference type="GO" id="GO:0032040">
    <property type="term" value="C:small-subunit processome"/>
    <property type="evidence" value="ECO:0007669"/>
    <property type="project" value="TreeGrafter"/>
</dbReference>
<keyword evidence="4 9" id="KW-0853">WD repeat</keyword>
<dbReference type="RefSeq" id="XP_014160853.1">
    <property type="nucleotide sequence ID" value="XM_014305378.1"/>
</dbReference>
<evidence type="ECO:0000256" key="6">
    <source>
        <dbReference type="ARBA" id="ARBA00023242"/>
    </source>
</evidence>
<dbReference type="GO" id="GO:0000462">
    <property type="term" value="P:maturation of SSU-rRNA from tricistronic rRNA transcript (SSU-rRNA, 5.8S rRNA, LSU-rRNA)"/>
    <property type="evidence" value="ECO:0007669"/>
    <property type="project" value="TreeGrafter"/>
</dbReference>
<dbReference type="EMBL" id="KQ241628">
    <property type="protein sequence ID" value="KNC86951.1"/>
    <property type="molecule type" value="Genomic_DNA"/>
</dbReference>
<gene>
    <name evidence="12" type="ORF">SARC_00902</name>
</gene>
<dbReference type="GO" id="GO:0016567">
    <property type="term" value="P:protein ubiquitination"/>
    <property type="evidence" value="ECO:0007669"/>
    <property type="project" value="UniProtKB-UniPathway"/>
</dbReference>
<evidence type="ECO:0000256" key="7">
    <source>
        <dbReference type="ARBA" id="ARBA00023274"/>
    </source>
</evidence>
<keyword evidence="13" id="KW-1185">Reference proteome</keyword>
<dbReference type="InterPro" id="IPR019775">
    <property type="entry name" value="WD40_repeat_CS"/>
</dbReference>
<feature type="region of interest" description="Disordered" evidence="10">
    <location>
        <begin position="429"/>
        <end position="468"/>
    </location>
</feature>
<dbReference type="Pfam" id="PF00400">
    <property type="entry name" value="WD40"/>
    <property type="match status" value="4"/>
</dbReference>
<dbReference type="InterPro" id="IPR020472">
    <property type="entry name" value="WD40_PAC1"/>
</dbReference>
<keyword evidence="5" id="KW-0677">Repeat</keyword>
<dbReference type="InterPro" id="IPR001680">
    <property type="entry name" value="WD40_rpt"/>
</dbReference>
<dbReference type="InterPro" id="IPR007287">
    <property type="entry name" value="Sof1"/>
</dbReference>
<dbReference type="Proteomes" id="UP000054560">
    <property type="component" value="Unassembled WGS sequence"/>
</dbReference>
<dbReference type="PROSITE" id="PS50294">
    <property type="entry name" value="WD_REPEATS_REGION"/>
    <property type="match status" value="3"/>
</dbReference>
<protein>
    <recommendedName>
        <fullName evidence="3">DDB1- and CUL4-associated factor 13</fullName>
    </recommendedName>
    <alternativeName>
        <fullName evidence="8">WD repeat and SOF domain-containing protein 1</fullName>
    </alternativeName>
</protein>
<feature type="repeat" description="WD" evidence="9">
    <location>
        <begin position="105"/>
        <end position="140"/>
    </location>
</feature>
<evidence type="ECO:0000256" key="3">
    <source>
        <dbReference type="ARBA" id="ARBA00021762"/>
    </source>
</evidence>
<dbReference type="PANTHER" id="PTHR22851">
    <property type="entry name" value="U3 SMALL NUCLEOLAR RNA U3 SNORNA ASSOCIATED PROTEIN"/>
    <property type="match status" value="1"/>
</dbReference>
<accession>A0A0L0GDI3</accession>
<dbReference type="OrthoDB" id="10249065at2759"/>
<name>A0A0L0GDI3_9EUKA</name>
<evidence type="ECO:0000256" key="10">
    <source>
        <dbReference type="SAM" id="MobiDB-lite"/>
    </source>
</evidence>
<dbReference type="STRING" id="667725.A0A0L0GDI3"/>
<feature type="repeat" description="WD" evidence="9">
    <location>
        <begin position="344"/>
        <end position="385"/>
    </location>
</feature>
<dbReference type="PRINTS" id="PR00320">
    <property type="entry name" value="GPROTEINBRPT"/>
</dbReference>
<evidence type="ECO:0000256" key="1">
    <source>
        <dbReference type="ARBA" id="ARBA00004604"/>
    </source>
</evidence>
<feature type="compositionally biased region" description="Basic residues" evidence="10">
    <location>
        <begin position="439"/>
        <end position="448"/>
    </location>
</feature>
<feature type="repeat" description="WD" evidence="9">
    <location>
        <begin position="62"/>
        <end position="96"/>
    </location>
</feature>
<dbReference type="InterPro" id="IPR015943">
    <property type="entry name" value="WD40/YVTN_repeat-like_dom_sf"/>
</dbReference>
<evidence type="ECO:0000256" key="2">
    <source>
        <dbReference type="ARBA" id="ARBA00005649"/>
    </source>
</evidence>
<dbReference type="Gene3D" id="2.130.10.10">
    <property type="entry name" value="YVTN repeat-like/Quinoprotein amine dehydrogenase"/>
    <property type="match status" value="2"/>
</dbReference>
<comment type="similarity">
    <text evidence="2">Belongs to the WD repeat DCAF13/WDSOF1 family.</text>
</comment>
<reference evidence="12 13" key="1">
    <citation type="submission" date="2011-02" db="EMBL/GenBank/DDBJ databases">
        <title>The Genome Sequence of Sphaeroforma arctica JP610.</title>
        <authorList>
            <consortium name="The Broad Institute Genome Sequencing Platform"/>
            <person name="Russ C."/>
            <person name="Cuomo C."/>
            <person name="Young S.K."/>
            <person name="Zeng Q."/>
            <person name="Gargeya S."/>
            <person name="Alvarado L."/>
            <person name="Berlin A."/>
            <person name="Chapman S.B."/>
            <person name="Chen Z."/>
            <person name="Freedman E."/>
            <person name="Gellesch M."/>
            <person name="Goldberg J."/>
            <person name="Griggs A."/>
            <person name="Gujja S."/>
            <person name="Heilman E."/>
            <person name="Heiman D."/>
            <person name="Howarth C."/>
            <person name="Mehta T."/>
            <person name="Neiman D."/>
            <person name="Pearson M."/>
            <person name="Roberts A."/>
            <person name="Saif S."/>
            <person name="Shea T."/>
            <person name="Shenoy N."/>
            <person name="Sisk P."/>
            <person name="Stolte C."/>
            <person name="Sykes S."/>
            <person name="White J."/>
            <person name="Yandava C."/>
            <person name="Burger G."/>
            <person name="Gray M.W."/>
            <person name="Holland P.W.H."/>
            <person name="King N."/>
            <person name="Lang F.B.F."/>
            <person name="Roger A.J."/>
            <person name="Ruiz-Trillo I."/>
            <person name="Haas B."/>
            <person name="Nusbaum C."/>
            <person name="Birren B."/>
        </authorList>
    </citation>
    <scope>NUCLEOTIDE SEQUENCE [LARGE SCALE GENOMIC DNA]</scope>
    <source>
        <strain evidence="12 13">JP610</strain>
    </source>
</reference>
<dbReference type="PROSITE" id="PS00678">
    <property type="entry name" value="WD_REPEATS_1"/>
    <property type="match status" value="1"/>
</dbReference>
<dbReference type="SUPFAM" id="SSF50978">
    <property type="entry name" value="WD40 repeat-like"/>
    <property type="match status" value="1"/>
</dbReference>
<dbReference type="InterPro" id="IPR051733">
    <property type="entry name" value="WD_repeat_DCAF13/WDSOF1"/>
</dbReference>
<dbReference type="Pfam" id="PF04158">
    <property type="entry name" value="Sof1"/>
    <property type="match status" value="1"/>
</dbReference>
<evidence type="ECO:0000256" key="5">
    <source>
        <dbReference type="ARBA" id="ARBA00022737"/>
    </source>
</evidence>
<evidence type="ECO:0000256" key="9">
    <source>
        <dbReference type="PROSITE-ProRule" id="PRU00221"/>
    </source>
</evidence>
<feature type="compositionally biased region" description="Basic residues" evidence="10">
    <location>
        <begin position="459"/>
        <end position="468"/>
    </location>
</feature>
<dbReference type="SMART" id="SM00320">
    <property type="entry name" value="WD40"/>
    <property type="match status" value="6"/>
</dbReference>
<organism evidence="12 13">
    <name type="scientific">Sphaeroforma arctica JP610</name>
    <dbReference type="NCBI Taxonomy" id="667725"/>
    <lineage>
        <taxon>Eukaryota</taxon>
        <taxon>Ichthyosporea</taxon>
        <taxon>Ichthyophonida</taxon>
        <taxon>Sphaeroforma</taxon>
    </lineage>
</organism>
<keyword evidence="7" id="KW-0687">Ribonucleoprotein</keyword>
<dbReference type="PROSITE" id="PS50082">
    <property type="entry name" value="WD_REPEATS_2"/>
    <property type="match status" value="4"/>
</dbReference>
<keyword evidence="6" id="KW-0539">Nucleus</keyword>
<sequence>MKIKTISRKEENYTRSDKSEIYRVQRNYDPAQHPFEKAREYTRAMNATKMERMFAKPFIASLDGHRDGVYCMAKHPTLLTSLISGACDGEIKVWDLGVLKEDITIEAHRGYVRGLTIAPYGESFMSVGDDKTIKQWDLESMLRNGSQNDMPSELGVGLDEFEATPKYRYTPKNVWLGVHAFSGVDHHRRKGVFATSGAEVVEVWDQHRSEPIHEFKWGVDSVTTVKFNPVEVDVFASCATDRSVVLYDLRSGSSLQKLILGMRSNAVCWNPMEAFNFTVANEDHNLYTFDMRKMDKALNVHKDHVSAVLAVDYSPTGRELVSGGYDKSLRIFGNNQGHSREVYHTKRMQRVFSVLFSQDAKYVLSGSDETNIRVWKANASEKMGPMAPRQRVAVEYANELKERFQHHPEIKRIARHRHVPKAIRSAAAKKRIITESERRKKNNKRAHSKPGTIKDVPERKKHVVATQD</sequence>
<dbReference type="UniPathway" id="UPA00143"/>
<proteinExistence type="inferred from homology"/>
<dbReference type="FunFam" id="2.130.10.10:FF:000132">
    <property type="entry name" value="DDB1- and CUL4-associated factor 13"/>
    <property type="match status" value="1"/>
</dbReference>
<evidence type="ECO:0000256" key="4">
    <source>
        <dbReference type="ARBA" id="ARBA00022574"/>
    </source>
</evidence>
<dbReference type="InterPro" id="IPR036322">
    <property type="entry name" value="WD40_repeat_dom_sf"/>
</dbReference>
<dbReference type="GeneID" id="25901406"/>
<evidence type="ECO:0000313" key="13">
    <source>
        <dbReference type="Proteomes" id="UP000054560"/>
    </source>
</evidence>
<evidence type="ECO:0000259" key="11">
    <source>
        <dbReference type="Pfam" id="PF04158"/>
    </source>
</evidence>
<feature type="repeat" description="WD" evidence="9">
    <location>
        <begin position="301"/>
        <end position="332"/>
    </location>
</feature>
<evidence type="ECO:0000256" key="8">
    <source>
        <dbReference type="ARBA" id="ARBA00032239"/>
    </source>
</evidence>